<dbReference type="PROSITE" id="PS00012">
    <property type="entry name" value="PHOSPHOPANTETHEINE"/>
    <property type="match status" value="1"/>
</dbReference>
<reference evidence="4 5" key="1">
    <citation type="submission" date="2020-02" db="EMBL/GenBank/DDBJ databases">
        <title>Whole genome shotgun sequence of Streptomyces diastaticus subsp. diastaticus NBRC 13412.</title>
        <authorList>
            <person name="Ichikawa N."/>
            <person name="Komaki H."/>
            <person name="Tamura T."/>
        </authorList>
    </citation>
    <scope>NUCLEOTIDE SEQUENCE [LARGE SCALE GENOMIC DNA]</scope>
    <source>
        <strain evidence="4 5">NBRC 13412</strain>
    </source>
</reference>
<evidence type="ECO:0000256" key="2">
    <source>
        <dbReference type="ARBA" id="ARBA00022553"/>
    </source>
</evidence>
<dbReference type="PANTHER" id="PTHR45527:SF1">
    <property type="entry name" value="FATTY ACID SYNTHASE"/>
    <property type="match status" value="1"/>
</dbReference>
<proteinExistence type="predicted"/>
<dbReference type="PANTHER" id="PTHR45527">
    <property type="entry name" value="NONRIBOSOMAL PEPTIDE SYNTHETASE"/>
    <property type="match status" value="1"/>
</dbReference>
<dbReference type="InterPro" id="IPR009081">
    <property type="entry name" value="PP-bd_ACP"/>
</dbReference>
<evidence type="ECO:0000256" key="1">
    <source>
        <dbReference type="ARBA" id="ARBA00022450"/>
    </source>
</evidence>
<keyword evidence="5" id="KW-1185">Reference proteome</keyword>
<accession>A0ABQ1CSH7</accession>
<dbReference type="InterPro" id="IPR020806">
    <property type="entry name" value="PKS_PP-bd"/>
</dbReference>
<evidence type="ECO:0000313" key="4">
    <source>
        <dbReference type="EMBL" id="GFH73238.1"/>
    </source>
</evidence>
<dbReference type="GeneID" id="95073585"/>
<dbReference type="InterPro" id="IPR029058">
    <property type="entry name" value="AB_hydrolase_fold"/>
</dbReference>
<keyword evidence="1" id="KW-0596">Phosphopantetheine</keyword>
<organism evidence="4 5">
    <name type="scientific">Streptomyces diastaticus subsp. diastaticus</name>
    <dbReference type="NCBI Taxonomy" id="68040"/>
    <lineage>
        <taxon>Bacteria</taxon>
        <taxon>Bacillati</taxon>
        <taxon>Actinomycetota</taxon>
        <taxon>Actinomycetes</taxon>
        <taxon>Kitasatosporales</taxon>
        <taxon>Streptomycetaceae</taxon>
        <taxon>Streptomyces</taxon>
        <taxon>Streptomyces diastaticus group</taxon>
    </lineage>
</organism>
<keyword evidence="2" id="KW-0597">Phosphoprotein</keyword>
<dbReference type="Pfam" id="PF00550">
    <property type="entry name" value="PP-binding"/>
    <property type="match status" value="1"/>
</dbReference>
<feature type="domain" description="Carrier" evidence="3">
    <location>
        <begin position="14"/>
        <end position="89"/>
    </location>
</feature>
<evidence type="ECO:0000313" key="5">
    <source>
        <dbReference type="Proteomes" id="UP000472710"/>
    </source>
</evidence>
<dbReference type="SUPFAM" id="SSF47336">
    <property type="entry name" value="ACP-like"/>
    <property type="match status" value="1"/>
</dbReference>
<dbReference type="PROSITE" id="PS50075">
    <property type="entry name" value="CARRIER"/>
    <property type="match status" value="1"/>
</dbReference>
<protein>
    <recommendedName>
        <fullName evidence="3">Carrier domain-containing protein</fullName>
    </recommendedName>
</protein>
<dbReference type="EMBL" id="BLLN01000005">
    <property type="protein sequence ID" value="GFH73238.1"/>
    <property type="molecule type" value="Genomic_DNA"/>
</dbReference>
<dbReference type="InterPro" id="IPR036736">
    <property type="entry name" value="ACP-like_sf"/>
</dbReference>
<dbReference type="Proteomes" id="UP000472710">
    <property type="component" value="Unassembled WGS sequence"/>
</dbReference>
<dbReference type="SMART" id="SM00823">
    <property type="entry name" value="PKS_PP"/>
    <property type="match status" value="1"/>
</dbReference>
<sequence length="101" mass="11031">MPLNDHLEDTARKRPPTPTEALVAGIFGELLDTPPAPLDTDFFELGGHSMLAVRAVHEIAERTGIELDLETFFDLETVTDIAAELDRLRAAGAHTTHEGEI</sequence>
<evidence type="ECO:0000259" key="3">
    <source>
        <dbReference type="PROSITE" id="PS50075"/>
    </source>
</evidence>
<comment type="caution">
    <text evidence="4">The sequence shown here is derived from an EMBL/GenBank/DDBJ whole genome shotgun (WGS) entry which is preliminary data.</text>
</comment>
<gene>
    <name evidence="4" type="ORF">Sdia_40060</name>
</gene>
<dbReference type="RefSeq" id="WP_189500965.1">
    <property type="nucleotide sequence ID" value="NZ_BLLN01000005.1"/>
</dbReference>
<name>A0ABQ1CSH7_STRDI</name>
<dbReference type="InterPro" id="IPR006162">
    <property type="entry name" value="Ppantetheine_attach_site"/>
</dbReference>
<dbReference type="Gene3D" id="3.40.50.1820">
    <property type="entry name" value="alpha/beta hydrolase"/>
    <property type="match status" value="1"/>
</dbReference>